<dbReference type="GO" id="GO:0004222">
    <property type="term" value="F:metalloendopeptidase activity"/>
    <property type="evidence" value="ECO:0007669"/>
    <property type="project" value="InterPro"/>
</dbReference>
<comment type="caution">
    <text evidence="10">The sequence shown here is derived from an EMBL/GenBank/DDBJ whole genome shotgun (WGS) entry which is preliminary data.</text>
</comment>
<protein>
    <submittedName>
        <fullName evidence="10">Zn-dependent protease with chaperone function</fullName>
    </submittedName>
</protein>
<dbReference type="GeneID" id="93978479"/>
<dbReference type="EMBL" id="JACJIJ010000002">
    <property type="protein sequence ID" value="MBA9058032.1"/>
    <property type="molecule type" value="Genomic_DNA"/>
</dbReference>
<evidence type="ECO:0000313" key="11">
    <source>
        <dbReference type="Proteomes" id="UP000577386"/>
    </source>
</evidence>
<reference evidence="10 11" key="1">
    <citation type="submission" date="2020-08" db="EMBL/GenBank/DDBJ databases">
        <title>Sequencing the genomes of 1000 actinobacteria strains.</title>
        <authorList>
            <person name="Klenk H.-P."/>
        </authorList>
    </citation>
    <scope>NUCLEOTIDE SEQUENCE [LARGE SCALE GENOMIC DNA]</scope>
    <source>
        <strain evidence="10 11">DSM 41827</strain>
    </source>
</reference>
<feature type="compositionally biased region" description="Low complexity" evidence="7">
    <location>
        <begin position="301"/>
        <end position="339"/>
    </location>
</feature>
<dbReference type="Pfam" id="PF01435">
    <property type="entry name" value="Peptidase_M48"/>
    <property type="match status" value="1"/>
</dbReference>
<feature type="transmembrane region" description="Helical" evidence="8">
    <location>
        <begin position="6"/>
        <end position="23"/>
    </location>
</feature>
<evidence type="ECO:0000259" key="9">
    <source>
        <dbReference type="Pfam" id="PF01435"/>
    </source>
</evidence>
<evidence type="ECO:0000256" key="7">
    <source>
        <dbReference type="SAM" id="MobiDB-lite"/>
    </source>
</evidence>
<keyword evidence="11" id="KW-1185">Reference proteome</keyword>
<dbReference type="InterPro" id="IPR052173">
    <property type="entry name" value="Beta-lactam_resp_regulator"/>
</dbReference>
<comment type="cofactor">
    <cofactor evidence="6">
        <name>Zn(2+)</name>
        <dbReference type="ChEBI" id="CHEBI:29105"/>
    </cofactor>
    <text evidence="6">Binds 1 zinc ion per subunit.</text>
</comment>
<keyword evidence="2" id="KW-0479">Metal-binding</keyword>
<evidence type="ECO:0000256" key="4">
    <source>
        <dbReference type="ARBA" id="ARBA00022833"/>
    </source>
</evidence>
<evidence type="ECO:0000256" key="5">
    <source>
        <dbReference type="ARBA" id="ARBA00023049"/>
    </source>
</evidence>
<evidence type="ECO:0000256" key="6">
    <source>
        <dbReference type="RuleBase" id="RU003983"/>
    </source>
</evidence>
<sequence>MTFTVYVPLLVTVVLAVLAPRAARRLPPRAAARSLACAATVTALGWLGSLALLSFTGLAQIPEVAEQGHWSVAALRAADPVSLAVAILGALGLAAATGSLAVAAVRGTRHLRWTRREAAALPGDTELAVLDDPVPQAFALPGAPGRIVVSRGMLRCLGDDERAALLAHERAHLRDRHHLYLALWRLTAAVTPLLRPLADAGGFVLERWADETAAAYVGSRRVVARAVGRAALAAAAAKDRPALAATGGAVPQRVRALLAPPPPPRALPVVAGAALLALCCASLAEAAFDSERMVVTARSAERATATAPADTAGSGRPAPVATAPVATAPVATDPDAAADGARHRHHHCGPHRPGGRA</sequence>
<evidence type="ECO:0000256" key="3">
    <source>
        <dbReference type="ARBA" id="ARBA00022801"/>
    </source>
</evidence>
<feature type="domain" description="Peptidase M48" evidence="9">
    <location>
        <begin position="118"/>
        <end position="183"/>
    </location>
</feature>
<gene>
    <name evidence="10" type="ORF">HDA42_007210</name>
</gene>
<dbReference type="Proteomes" id="UP000577386">
    <property type="component" value="Unassembled WGS sequence"/>
</dbReference>
<organism evidence="10 11">
    <name type="scientific">Streptomyces murinus</name>
    <dbReference type="NCBI Taxonomy" id="33900"/>
    <lineage>
        <taxon>Bacteria</taxon>
        <taxon>Bacillati</taxon>
        <taxon>Actinomycetota</taxon>
        <taxon>Actinomycetes</taxon>
        <taxon>Kitasatosporales</taxon>
        <taxon>Streptomycetaceae</taxon>
        <taxon>Streptomyces</taxon>
    </lineage>
</organism>
<comment type="similarity">
    <text evidence="6">Belongs to the peptidase M48 family.</text>
</comment>
<dbReference type="CDD" id="cd07326">
    <property type="entry name" value="M56_BlaR1_MecR1_like"/>
    <property type="match status" value="1"/>
</dbReference>
<dbReference type="PANTHER" id="PTHR34978:SF3">
    <property type="entry name" value="SLR0241 PROTEIN"/>
    <property type="match status" value="1"/>
</dbReference>
<feature type="transmembrane region" description="Helical" evidence="8">
    <location>
        <begin position="81"/>
        <end position="105"/>
    </location>
</feature>
<keyword evidence="5 6" id="KW-0482">Metalloprotease</keyword>
<evidence type="ECO:0000256" key="2">
    <source>
        <dbReference type="ARBA" id="ARBA00022723"/>
    </source>
</evidence>
<dbReference type="RefSeq" id="WP_182778176.1">
    <property type="nucleotide sequence ID" value="NZ_CP046623.1"/>
</dbReference>
<keyword evidence="8" id="KW-0472">Membrane</keyword>
<feature type="transmembrane region" description="Helical" evidence="8">
    <location>
        <begin position="35"/>
        <end position="61"/>
    </location>
</feature>
<feature type="region of interest" description="Disordered" evidence="7">
    <location>
        <begin position="301"/>
        <end position="357"/>
    </location>
</feature>
<dbReference type="InterPro" id="IPR001915">
    <property type="entry name" value="Peptidase_M48"/>
</dbReference>
<keyword evidence="3 6" id="KW-0378">Hydrolase</keyword>
<dbReference type="AlphaFoldDB" id="A0A7W3RQ87"/>
<evidence type="ECO:0000313" key="10">
    <source>
        <dbReference type="EMBL" id="MBA9058032.1"/>
    </source>
</evidence>
<keyword evidence="8" id="KW-0812">Transmembrane</keyword>
<evidence type="ECO:0000256" key="1">
    <source>
        <dbReference type="ARBA" id="ARBA00022670"/>
    </source>
</evidence>
<name>A0A7W3RQ87_STRMR</name>
<accession>A0A7W3RQ87</accession>
<evidence type="ECO:0000256" key="8">
    <source>
        <dbReference type="SAM" id="Phobius"/>
    </source>
</evidence>
<keyword evidence="1 6" id="KW-0645">Protease</keyword>
<proteinExistence type="inferred from homology"/>
<keyword evidence="8" id="KW-1133">Transmembrane helix</keyword>
<dbReference type="GO" id="GO:0046872">
    <property type="term" value="F:metal ion binding"/>
    <property type="evidence" value="ECO:0007669"/>
    <property type="project" value="UniProtKB-KW"/>
</dbReference>
<dbReference type="Gene3D" id="3.30.2010.10">
    <property type="entry name" value="Metalloproteases ('zincins'), catalytic domain"/>
    <property type="match status" value="1"/>
</dbReference>
<keyword evidence="4 6" id="KW-0862">Zinc</keyword>
<feature type="compositionally biased region" description="Basic residues" evidence="7">
    <location>
        <begin position="342"/>
        <end position="357"/>
    </location>
</feature>
<dbReference type="GO" id="GO:0006508">
    <property type="term" value="P:proteolysis"/>
    <property type="evidence" value="ECO:0007669"/>
    <property type="project" value="UniProtKB-KW"/>
</dbReference>
<dbReference type="PANTHER" id="PTHR34978">
    <property type="entry name" value="POSSIBLE SENSOR-TRANSDUCER PROTEIN BLAR"/>
    <property type="match status" value="1"/>
</dbReference>